<dbReference type="RefSeq" id="WP_155040605.1">
    <property type="nucleotide sequence ID" value="NZ_WMIG01000009.1"/>
</dbReference>
<keyword evidence="4" id="KW-1185">Reference proteome</keyword>
<dbReference type="Gene3D" id="1.10.101.10">
    <property type="entry name" value="PGBD-like superfamily/PGBD"/>
    <property type="match status" value="1"/>
</dbReference>
<evidence type="ECO:0000259" key="2">
    <source>
        <dbReference type="Pfam" id="PF01510"/>
    </source>
</evidence>
<dbReference type="InterPro" id="IPR002502">
    <property type="entry name" value="Amidase_domain"/>
</dbReference>
<reference evidence="3 4" key="1">
    <citation type="submission" date="2019-11" db="EMBL/GenBank/DDBJ databases">
        <authorList>
            <person name="Dong K."/>
        </authorList>
    </citation>
    <scope>NUCLEOTIDE SEQUENCE [LARGE SCALE GENOMIC DNA]</scope>
    <source>
        <strain evidence="3 4">NBRC 112902</strain>
    </source>
</reference>
<dbReference type="SUPFAM" id="SSF55846">
    <property type="entry name" value="N-acetylmuramoyl-L-alanine amidase-like"/>
    <property type="match status" value="1"/>
</dbReference>
<protein>
    <recommendedName>
        <fullName evidence="5">N-acetylmuramoyl-L-alanine amidase</fullName>
    </recommendedName>
</protein>
<sequence>MSGIARIIMHWTAGRNAVSALDRQHYHFIIDGAGIVCEGDHAPEDNLGALREGSYAAHTHNCNTAAIGVALAGMAGAEEAPFKTGSYPLGEVQVEALAALCANLSKRYGIPVTRQTILSHAEVQQTLGISQRGKWDIAWLPGMAKPGNPVDVGDKIRARIAAAMGAAPAQIETPAVSSSPPSIQRGDVGELVTRAQTILSRLGFALGRIDGDFGRLTRAAVVAFQKAVGLPATGIITAATWVALLKWN</sequence>
<evidence type="ECO:0000313" key="3">
    <source>
        <dbReference type="EMBL" id="MTH60669.1"/>
    </source>
</evidence>
<dbReference type="AlphaFoldDB" id="A0A844HNK3"/>
<evidence type="ECO:0000313" key="4">
    <source>
        <dbReference type="Proteomes" id="UP000449846"/>
    </source>
</evidence>
<feature type="domain" description="Peptidoglycan binding-like" evidence="1">
    <location>
        <begin position="189"/>
        <end position="244"/>
    </location>
</feature>
<dbReference type="Gene3D" id="3.40.80.10">
    <property type="entry name" value="Peptidoglycan recognition protein-like"/>
    <property type="match status" value="1"/>
</dbReference>
<dbReference type="EMBL" id="WMIG01000009">
    <property type="protein sequence ID" value="MTH60669.1"/>
    <property type="molecule type" value="Genomic_DNA"/>
</dbReference>
<dbReference type="InterPro" id="IPR002477">
    <property type="entry name" value="Peptidoglycan-bd-like"/>
</dbReference>
<name>A0A844HNK3_9RHOB</name>
<dbReference type="GO" id="GO:0009253">
    <property type="term" value="P:peptidoglycan catabolic process"/>
    <property type="evidence" value="ECO:0007669"/>
    <property type="project" value="InterPro"/>
</dbReference>
<accession>A0A844HNK3</accession>
<dbReference type="GO" id="GO:0008745">
    <property type="term" value="F:N-acetylmuramoyl-L-alanine amidase activity"/>
    <property type="evidence" value="ECO:0007669"/>
    <property type="project" value="InterPro"/>
</dbReference>
<dbReference type="Proteomes" id="UP000449846">
    <property type="component" value="Unassembled WGS sequence"/>
</dbReference>
<dbReference type="SUPFAM" id="SSF47090">
    <property type="entry name" value="PGBD-like"/>
    <property type="match status" value="1"/>
</dbReference>
<evidence type="ECO:0008006" key="5">
    <source>
        <dbReference type="Google" id="ProtNLM"/>
    </source>
</evidence>
<gene>
    <name evidence="3" type="ORF">GL300_15750</name>
</gene>
<comment type="caution">
    <text evidence="3">The sequence shown here is derived from an EMBL/GenBank/DDBJ whole genome shotgun (WGS) entry which is preliminary data.</text>
</comment>
<organism evidence="3 4">
    <name type="scientific">Paracoccus litorisediminis</name>
    <dbReference type="NCBI Taxonomy" id="2006130"/>
    <lineage>
        <taxon>Bacteria</taxon>
        <taxon>Pseudomonadati</taxon>
        <taxon>Pseudomonadota</taxon>
        <taxon>Alphaproteobacteria</taxon>
        <taxon>Rhodobacterales</taxon>
        <taxon>Paracoccaceae</taxon>
        <taxon>Paracoccus</taxon>
    </lineage>
</organism>
<dbReference type="InterPro" id="IPR036505">
    <property type="entry name" value="Amidase/PGRP_sf"/>
</dbReference>
<feature type="domain" description="N-acetylmuramoyl-L-alanine amidase" evidence="2">
    <location>
        <begin position="5"/>
        <end position="124"/>
    </location>
</feature>
<proteinExistence type="predicted"/>
<dbReference type="CDD" id="cd06583">
    <property type="entry name" value="PGRP"/>
    <property type="match status" value="1"/>
</dbReference>
<dbReference type="InterPro" id="IPR036365">
    <property type="entry name" value="PGBD-like_sf"/>
</dbReference>
<dbReference type="Pfam" id="PF01510">
    <property type="entry name" value="Amidase_2"/>
    <property type="match status" value="1"/>
</dbReference>
<dbReference type="Pfam" id="PF01471">
    <property type="entry name" value="PG_binding_1"/>
    <property type="match status" value="1"/>
</dbReference>
<evidence type="ECO:0000259" key="1">
    <source>
        <dbReference type="Pfam" id="PF01471"/>
    </source>
</evidence>
<dbReference type="InterPro" id="IPR036366">
    <property type="entry name" value="PGBDSf"/>
</dbReference>
<dbReference type="OrthoDB" id="9798982at2"/>